<dbReference type="InterPro" id="IPR017892">
    <property type="entry name" value="Pkinase_C"/>
</dbReference>
<keyword evidence="6" id="KW-0723">Serine/threonine-protein kinase</keyword>
<dbReference type="PROSITE" id="PS51860">
    <property type="entry name" value="REM_1"/>
    <property type="match status" value="2"/>
</dbReference>
<dbReference type="PROSITE" id="PS00108">
    <property type="entry name" value="PROTEIN_KINASE_ST"/>
    <property type="match status" value="1"/>
</dbReference>
<dbReference type="SUPFAM" id="SSF56112">
    <property type="entry name" value="Protein kinase-like (PK-like)"/>
    <property type="match status" value="1"/>
</dbReference>
<dbReference type="Pfam" id="PF02185">
    <property type="entry name" value="HR1"/>
    <property type="match status" value="2"/>
</dbReference>
<evidence type="ECO:0000256" key="16">
    <source>
        <dbReference type="ARBA" id="ARBA00047470"/>
    </source>
</evidence>
<dbReference type="Gene3D" id="1.10.287.160">
    <property type="entry name" value="HR1 repeat"/>
    <property type="match status" value="2"/>
</dbReference>
<evidence type="ECO:0000256" key="5">
    <source>
        <dbReference type="ARBA" id="ARBA00012429"/>
    </source>
</evidence>
<evidence type="ECO:0000256" key="8">
    <source>
        <dbReference type="ARBA" id="ARBA00022679"/>
    </source>
</evidence>
<evidence type="ECO:0000256" key="12">
    <source>
        <dbReference type="ARBA" id="ARBA00023015"/>
    </source>
</evidence>
<dbReference type="PROSITE" id="PS50011">
    <property type="entry name" value="PROTEIN_KINASE_DOM"/>
    <property type="match status" value="1"/>
</dbReference>
<gene>
    <name evidence="24" type="ORF">HJG60_015051</name>
</gene>
<dbReference type="Pfam" id="PF00433">
    <property type="entry name" value="Pkinase_C"/>
    <property type="match status" value="1"/>
</dbReference>
<evidence type="ECO:0000256" key="14">
    <source>
        <dbReference type="ARBA" id="ARBA00023163"/>
    </source>
</evidence>
<evidence type="ECO:0000256" key="17">
    <source>
        <dbReference type="PROSITE-ProRule" id="PRU01207"/>
    </source>
</evidence>
<feature type="compositionally biased region" description="Low complexity" evidence="19">
    <location>
        <begin position="225"/>
        <end position="242"/>
    </location>
</feature>
<evidence type="ECO:0000256" key="15">
    <source>
        <dbReference type="ARBA" id="ARBA00047272"/>
    </source>
</evidence>
<comment type="subcellular location">
    <subcellularLocation>
        <location evidence="3">Cleavage furrow</location>
    </subcellularLocation>
    <subcellularLocation>
        <location evidence="2">Membrane</location>
    </subcellularLocation>
    <subcellularLocation>
        <location evidence="1">Midbody</location>
    </subcellularLocation>
</comment>
<keyword evidence="7" id="KW-0597">Phosphoprotein</keyword>
<dbReference type="Proteomes" id="UP000664940">
    <property type="component" value="Unassembled WGS sequence"/>
</dbReference>
<feature type="region of interest" description="Disordered" evidence="19">
    <location>
        <begin position="214"/>
        <end position="243"/>
    </location>
</feature>
<dbReference type="Pfam" id="PF00069">
    <property type="entry name" value="Pkinase"/>
    <property type="match status" value="1"/>
</dbReference>
<dbReference type="PROSITE" id="PS51285">
    <property type="entry name" value="AGC_KINASE_CTER"/>
    <property type="match status" value="1"/>
</dbReference>
<keyword evidence="8" id="KW-0808">Transferase</keyword>
<dbReference type="SMART" id="SM00742">
    <property type="entry name" value="Hr1"/>
    <property type="match status" value="2"/>
</dbReference>
<evidence type="ECO:0000256" key="11">
    <source>
        <dbReference type="ARBA" id="ARBA00022840"/>
    </source>
</evidence>
<keyword evidence="9 18" id="KW-0547">Nucleotide-binding</keyword>
<evidence type="ECO:0000259" key="21">
    <source>
        <dbReference type="PROSITE" id="PS50011"/>
    </source>
</evidence>
<dbReference type="EC" id="2.7.11.13" evidence="5"/>
<dbReference type="CDD" id="cd11635">
    <property type="entry name" value="HR1_PKN2_3"/>
    <property type="match status" value="1"/>
</dbReference>
<dbReference type="Gene3D" id="1.10.510.10">
    <property type="entry name" value="Transferase(Phosphotransferase) domain 1"/>
    <property type="match status" value="1"/>
</dbReference>
<evidence type="ECO:0000259" key="23">
    <source>
        <dbReference type="PROSITE" id="PS51860"/>
    </source>
</evidence>
<dbReference type="FunFam" id="3.30.200.20:FF:000478">
    <property type="entry name" value="Serine/threonine-protein kinase N2"/>
    <property type="match status" value="1"/>
</dbReference>
<evidence type="ECO:0000256" key="1">
    <source>
        <dbReference type="ARBA" id="ARBA00004214"/>
    </source>
</evidence>
<dbReference type="GO" id="GO:0007165">
    <property type="term" value="P:signal transduction"/>
    <property type="evidence" value="ECO:0007669"/>
    <property type="project" value="InterPro"/>
</dbReference>
<dbReference type="PANTHER" id="PTHR24351">
    <property type="entry name" value="RIBOSOMAL PROTEIN S6 KINASE"/>
    <property type="match status" value="1"/>
</dbReference>
<dbReference type="EMBL" id="JABVXQ010000005">
    <property type="protein sequence ID" value="KAF6110719.1"/>
    <property type="molecule type" value="Genomic_DNA"/>
</dbReference>
<dbReference type="InterPro" id="IPR035892">
    <property type="entry name" value="C2_domain_sf"/>
</dbReference>
<feature type="domain" description="AGC-kinase C-terminal" evidence="22">
    <location>
        <begin position="778"/>
        <end position="845"/>
    </location>
</feature>
<comment type="catalytic activity">
    <reaction evidence="15">
        <text>L-threonyl-[protein] + ATP = O-phospho-L-threonyl-[protein] + ADP + H(+)</text>
        <dbReference type="Rhea" id="RHEA:46608"/>
        <dbReference type="Rhea" id="RHEA-COMP:11060"/>
        <dbReference type="Rhea" id="RHEA-COMP:11605"/>
        <dbReference type="ChEBI" id="CHEBI:15378"/>
        <dbReference type="ChEBI" id="CHEBI:30013"/>
        <dbReference type="ChEBI" id="CHEBI:30616"/>
        <dbReference type="ChEBI" id="CHEBI:61977"/>
        <dbReference type="ChEBI" id="CHEBI:456216"/>
        <dbReference type="EC" id="2.7.11.13"/>
    </reaction>
</comment>
<reference evidence="24 25" key="1">
    <citation type="journal article" date="2020" name="Nature">
        <title>Six reference-quality genomes reveal evolution of bat adaptations.</title>
        <authorList>
            <person name="Jebb D."/>
            <person name="Huang Z."/>
            <person name="Pippel M."/>
            <person name="Hughes G.M."/>
            <person name="Lavrichenko K."/>
            <person name="Devanna P."/>
            <person name="Winkler S."/>
            <person name="Jermiin L.S."/>
            <person name="Skirmuntt E.C."/>
            <person name="Katzourakis A."/>
            <person name="Burkitt-Gray L."/>
            <person name="Ray D.A."/>
            <person name="Sullivan K.A.M."/>
            <person name="Roscito J.G."/>
            <person name="Kirilenko B.M."/>
            <person name="Davalos L.M."/>
            <person name="Corthals A.P."/>
            <person name="Power M.L."/>
            <person name="Jones G."/>
            <person name="Ransome R.D."/>
            <person name="Dechmann D.K.N."/>
            <person name="Locatelli A.G."/>
            <person name="Puechmaille S.J."/>
            <person name="Fedrigo O."/>
            <person name="Jarvis E.D."/>
            <person name="Hiller M."/>
            <person name="Vernes S.C."/>
            <person name="Myers E.W."/>
            <person name="Teeling E.C."/>
        </authorList>
    </citation>
    <scope>NUCLEOTIDE SEQUENCE [LARGE SCALE GENOMIC DNA]</scope>
    <source>
        <strain evidence="24">Bat1K_MPI-CBG_1</strain>
    </source>
</reference>
<keyword evidence="14" id="KW-0804">Transcription</keyword>
<evidence type="ECO:0000259" key="22">
    <source>
        <dbReference type="PROSITE" id="PS51285"/>
    </source>
</evidence>
<dbReference type="FunFam" id="1.10.287.160:FF:000003">
    <property type="entry name" value="Putative serine/threonine-protein kinase N2"/>
    <property type="match status" value="1"/>
</dbReference>
<dbReference type="InterPro" id="IPR017441">
    <property type="entry name" value="Protein_kinase_ATP_BS"/>
</dbReference>
<dbReference type="InterPro" id="IPR008271">
    <property type="entry name" value="Ser/Thr_kinase_AS"/>
</dbReference>
<protein>
    <recommendedName>
        <fullName evidence="5">protein kinase C</fullName>
        <ecNumber evidence="5">2.7.11.13</ecNumber>
    </recommendedName>
</protein>
<dbReference type="SMART" id="SM00133">
    <property type="entry name" value="S_TK_X"/>
    <property type="match status" value="1"/>
</dbReference>
<dbReference type="FunFam" id="1.10.287.160:FF:000001">
    <property type="entry name" value="Putative serine/threonine-protein kinase N2"/>
    <property type="match status" value="1"/>
</dbReference>
<proteinExistence type="inferred from homology"/>
<dbReference type="InterPro" id="IPR000961">
    <property type="entry name" value="AGC-kinase_C"/>
</dbReference>
<dbReference type="InterPro" id="IPR000008">
    <property type="entry name" value="C2_dom"/>
</dbReference>
<dbReference type="AlphaFoldDB" id="A0A834EBC2"/>
<evidence type="ECO:0000256" key="18">
    <source>
        <dbReference type="PROSITE-ProRule" id="PRU10141"/>
    </source>
</evidence>
<evidence type="ECO:0000256" key="7">
    <source>
        <dbReference type="ARBA" id="ARBA00022553"/>
    </source>
</evidence>
<feature type="domain" description="REM-1" evidence="23">
    <location>
        <begin position="66"/>
        <end position="146"/>
    </location>
</feature>
<dbReference type="PROSITE" id="PS50004">
    <property type="entry name" value="C2"/>
    <property type="match status" value="1"/>
</dbReference>
<evidence type="ECO:0000256" key="4">
    <source>
        <dbReference type="ARBA" id="ARBA00005490"/>
    </source>
</evidence>
<keyword evidence="10 24" id="KW-0418">Kinase</keyword>
<dbReference type="CDD" id="cd08687">
    <property type="entry name" value="C2_PKN-like"/>
    <property type="match status" value="1"/>
</dbReference>
<dbReference type="GO" id="GO:0004697">
    <property type="term" value="F:diacylglycerol-dependent serine/threonine kinase activity"/>
    <property type="evidence" value="ECO:0007669"/>
    <property type="project" value="UniProtKB-EC"/>
</dbReference>
<feature type="domain" description="Protein kinase" evidence="21">
    <location>
        <begin position="518"/>
        <end position="777"/>
    </location>
</feature>
<feature type="domain" description="REM-1" evidence="23">
    <location>
        <begin position="1"/>
        <end position="65"/>
    </location>
</feature>
<feature type="binding site" evidence="18">
    <location>
        <position position="547"/>
    </location>
    <ligand>
        <name>ATP</name>
        <dbReference type="ChEBI" id="CHEBI:30616"/>
    </ligand>
</feature>
<keyword evidence="17" id="KW-0175">Coiled coil</keyword>
<sequence>MALQKQLDIELKVKQGAENMIQMYSNGSSKDRKLHGTAQQLLQDSKTKIEVIRMQILQAVQTNELAFDNAKPVISPLELRMEELRHHFRIEFAVAEGAKNVMKLLGSGKVTDRKALSEAQARFNESSQKLDLLKYSLEQRLNELPKNHPKSSIIIEELSLVASPTLSPRQSMISTQNQYSTLSKPAALTGTLEVRLMGCQDILENVPGRSKAASVALPGWSPSETRSSFMSRTSKSKSGSSRNLLKTDDLSNDVCAVLKLDNTVVGQTYWKPISNQSWDQKFTLELDRSRELEISVYWRDWRSLCAVKFLRLEDFLDNQRHGMCLYLEPQGTLFAEVTFFNPVIERRPKLQRQKKIFSKQQGKTFLRAPQMNINIATWGRLVRRAIPTVNHSGTFSPQAPVPPTVPVVDVRIPELAPPTSDSTVTKLDFDLEPEPPPAPPRDSSLGEIDESAELRDLDTPGQDSETVFDIENDRNSILPKSQSEYEPDISQSGLEYSAIQELEDRRSQQMFQFNLQDFRCCAVLGRGHFGKVLLAEYKHTNEMFAIKALKKGDIVARDEVDSLMCEKRIFETVNSVRHPFLVNLFACFQTKEHVCFVMEYAAGGDLMMHIHTDVFAEPRAVFYAACVVLGLQYLHEHKIVYRDLKLDNLLLDTEGFVKIADFGLCKEGMGYGDRTSTFCGTPEFLAPEVLTETSYTRAVDWWGLGVLIYEMLVGESPFPGDDEEEVFDSIVNDEVRYPRFLSTEAISIMRRLLRRNPERRLGAGEKDAEDVKKHPFFRLIDWIALMDKKVKPPFVPTIRGREDVSNFDDEFTSEAPILTPPREPRILSEEEQDMFRDFDYIADWC</sequence>
<dbReference type="SUPFAM" id="SSF49562">
    <property type="entry name" value="C2 domain (Calcium/lipid-binding domain, CaLB)"/>
    <property type="match status" value="1"/>
</dbReference>
<keyword evidence="11 18" id="KW-0067">ATP-binding</keyword>
<keyword evidence="13" id="KW-0472">Membrane</keyword>
<dbReference type="CDD" id="cd05589">
    <property type="entry name" value="STKc_PKN"/>
    <property type="match status" value="1"/>
</dbReference>
<dbReference type="FunFam" id="1.10.510.10:FF:000038">
    <property type="entry name" value="serine/threonine-protein kinase N2 isoform X1"/>
    <property type="match status" value="1"/>
</dbReference>
<dbReference type="SUPFAM" id="SSF46585">
    <property type="entry name" value="HR1 repeat"/>
    <property type="match status" value="2"/>
</dbReference>
<accession>A0A834EBC2</accession>
<dbReference type="SMART" id="SM00220">
    <property type="entry name" value="S_TKc"/>
    <property type="match status" value="1"/>
</dbReference>
<comment type="catalytic activity">
    <reaction evidence="16">
        <text>L-seryl-[protein] + ATP = O-phospho-L-seryl-[protein] + ADP + H(+)</text>
        <dbReference type="Rhea" id="RHEA:17989"/>
        <dbReference type="Rhea" id="RHEA-COMP:9863"/>
        <dbReference type="Rhea" id="RHEA-COMP:11604"/>
        <dbReference type="ChEBI" id="CHEBI:15378"/>
        <dbReference type="ChEBI" id="CHEBI:29999"/>
        <dbReference type="ChEBI" id="CHEBI:30616"/>
        <dbReference type="ChEBI" id="CHEBI:83421"/>
        <dbReference type="ChEBI" id="CHEBI:456216"/>
        <dbReference type="EC" id="2.7.11.13"/>
    </reaction>
</comment>
<evidence type="ECO:0000313" key="24">
    <source>
        <dbReference type="EMBL" id="KAF6110719.1"/>
    </source>
</evidence>
<evidence type="ECO:0000256" key="19">
    <source>
        <dbReference type="SAM" id="MobiDB-lite"/>
    </source>
</evidence>
<evidence type="ECO:0000313" key="25">
    <source>
        <dbReference type="Proteomes" id="UP000664940"/>
    </source>
</evidence>
<comment type="caution">
    <text evidence="24">The sequence shown here is derived from an EMBL/GenBank/DDBJ whole genome shotgun (WGS) entry which is preliminary data.</text>
</comment>
<dbReference type="InterPro" id="IPR000719">
    <property type="entry name" value="Prot_kinase_dom"/>
</dbReference>
<dbReference type="InterPro" id="IPR037784">
    <property type="entry name" value="C2_PKN"/>
</dbReference>
<dbReference type="GO" id="GO:0005524">
    <property type="term" value="F:ATP binding"/>
    <property type="evidence" value="ECO:0007669"/>
    <property type="project" value="UniProtKB-UniRule"/>
</dbReference>
<dbReference type="SMART" id="SM00239">
    <property type="entry name" value="C2"/>
    <property type="match status" value="1"/>
</dbReference>
<dbReference type="InterPro" id="IPR036274">
    <property type="entry name" value="HR1_rpt_sf"/>
</dbReference>
<dbReference type="GO" id="GO:0032154">
    <property type="term" value="C:cleavage furrow"/>
    <property type="evidence" value="ECO:0007669"/>
    <property type="project" value="UniProtKB-SubCell"/>
</dbReference>
<name>A0A834EBC2_9CHIR</name>
<evidence type="ECO:0000256" key="9">
    <source>
        <dbReference type="ARBA" id="ARBA00022741"/>
    </source>
</evidence>
<feature type="region of interest" description="Disordered" evidence="19">
    <location>
        <begin position="416"/>
        <end position="486"/>
    </location>
</feature>
<dbReference type="InterPro" id="IPR011009">
    <property type="entry name" value="Kinase-like_dom_sf"/>
</dbReference>
<evidence type="ECO:0000259" key="20">
    <source>
        <dbReference type="PROSITE" id="PS50004"/>
    </source>
</evidence>
<evidence type="ECO:0000256" key="6">
    <source>
        <dbReference type="ARBA" id="ARBA00022527"/>
    </source>
</evidence>
<evidence type="ECO:0000256" key="3">
    <source>
        <dbReference type="ARBA" id="ARBA00004626"/>
    </source>
</evidence>
<dbReference type="Gene3D" id="3.30.200.20">
    <property type="entry name" value="Phosphorylase Kinase, domain 1"/>
    <property type="match status" value="1"/>
</dbReference>
<organism evidence="24 25">
    <name type="scientific">Phyllostomus discolor</name>
    <name type="common">pale spear-nosed bat</name>
    <dbReference type="NCBI Taxonomy" id="89673"/>
    <lineage>
        <taxon>Eukaryota</taxon>
        <taxon>Metazoa</taxon>
        <taxon>Chordata</taxon>
        <taxon>Craniata</taxon>
        <taxon>Vertebrata</taxon>
        <taxon>Euteleostomi</taxon>
        <taxon>Mammalia</taxon>
        <taxon>Eutheria</taxon>
        <taxon>Laurasiatheria</taxon>
        <taxon>Chiroptera</taxon>
        <taxon>Yangochiroptera</taxon>
        <taxon>Phyllostomidae</taxon>
        <taxon>Phyllostominae</taxon>
        <taxon>Phyllostomus</taxon>
    </lineage>
</organism>
<keyword evidence="12" id="KW-0805">Transcription regulation</keyword>
<feature type="domain" description="C2" evidence="20">
    <location>
        <begin position="214"/>
        <end position="334"/>
    </location>
</feature>
<dbReference type="GO" id="GO:0030496">
    <property type="term" value="C:midbody"/>
    <property type="evidence" value="ECO:0007669"/>
    <property type="project" value="UniProtKB-SubCell"/>
</dbReference>
<evidence type="ECO:0000256" key="10">
    <source>
        <dbReference type="ARBA" id="ARBA00022777"/>
    </source>
</evidence>
<evidence type="ECO:0000256" key="13">
    <source>
        <dbReference type="ARBA" id="ARBA00023136"/>
    </source>
</evidence>
<dbReference type="InterPro" id="IPR011072">
    <property type="entry name" value="HR1_rho-bd"/>
</dbReference>
<evidence type="ECO:0000256" key="2">
    <source>
        <dbReference type="ARBA" id="ARBA00004370"/>
    </source>
</evidence>
<dbReference type="PROSITE" id="PS00107">
    <property type="entry name" value="PROTEIN_KINASE_ATP"/>
    <property type="match status" value="1"/>
</dbReference>
<comment type="similarity">
    <text evidence="4">Belongs to the protein kinase superfamily. AGC Ser/Thr protein kinase family. PKC subfamily.</text>
</comment>